<dbReference type="InterPro" id="IPR025642">
    <property type="entry name" value="DUF4342"/>
</dbReference>
<feature type="region of interest" description="Disordered" evidence="1">
    <location>
        <begin position="156"/>
        <end position="180"/>
    </location>
</feature>
<protein>
    <submittedName>
        <fullName evidence="3">DUF4342 domain-containing protein</fullName>
    </submittedName>
</protein>
<reference evidence="3" key="1">
    <citation type="submission" date="2021-07" db="EMBL/GenBank/DDBJ databases">
        <title>Complete genome sequence of Crassaminicella sp. 143-21, isolated from a deep-sea hydrothermal vent.</title>
        <authorList>
            <person name="Li X."/>
        </authorList>
    </citation>
    <scope>NUCLEOTIDE SEQUENCE</scope>
    <source>
        <strain evidence="3">143-21</strain>
    </source>
</reference>
<dbReference type="CDD" id="cd14360">
    <property type="entry name" value="UBA_NAC_like_bac"/>
    <property type="match status" value="1"/>
</dbReference>
<evidence type="ECO:0000313" key="4">
    <source>
        <dbReference type="Proteomes" id="UP000886818"/>
    </source>
</evidence>
<proteinExistence type="predicted"/>
<keyword evidence="4" id="KW-1185">Reference proteome</keyword>
<dbReference type="EMBL" id="CP078093">
    <property type="protein sequence ID" value="QXM05707.1"/>
    <property type="molecule type" value="Genomic_DNA"/>
</dbReference>
<organism evidence="3 4">
    <name type="scientific">Crassaminicella indica</name>
    <dbReference type="NCBI Taxonomy" id="2855394"/>
    <lineage>
        <taxon>Bacteria</taxon>
        <taxon>Bacillati</taxon>
        <taxon>Bacillota</taxon>
        <taxon>Clostridia</taxon>
        <taxon>Eubacteriales</taxon>
        <taxon>Clostridiaceae</taxon>
        <taxon>Crassaminicella</taxon>
    </lineage>
</organism>
<evidence type="ECO:0000259" key="2">
    <source>
        <dbReference type="Pfam" id="PF14242"/>
    </source>
</evidence>
<dbReference type="Pfam" id="PF14242">
    <property type="entry name" value="DUF4342"/>
    <property type="match status" value="1"/>
</dbReference>
<dbReference type="Proteomes" id="UP000886818">
    <property type="component" value="Chromosome"/>
</dbReference>
<feature type="domain" description="DUF4342" evidence="2">
    <location>
        <begin position="46"/>
        <end position="121"/>
    </location>
</feature>
<sequence>MEITLESIDQVRDRTGVSYKEAKEALEEANGNVIDAIIHIEERQNTRWTDNISGFGNEIVERIKEVVRKGNVTKIILKRDGEVIMNIPITAGAVGAVLSPPIAMFGTMAALATKCKIEIVKTDGQIVDINEMAEEALENMKSVAEDTFEGVKSKVNEYTNKEKSQKKDENIHLDKDHDEE</sequence>
<evidence type="ECO:0000256" key="1">
    <source>
        <dbReference type="SAM" id="MobiDB-lite"/>
    </source>
</evidence>
<name>A0ABX8RBN1_9CLOT</name>
<accession>A0ABX8RBN1</accession>
<gene>
    <name evidence="3" type="ORF">KVH43_10070</name>
</gene>
<dbReference type="RefSeq" id="WP_218282405.1">
    <property type="nucleotide sequence ID" value="NZ_CP078093.1"/>
</dbReference>
<evidence type="ECO:0000313" key="3">
    <source>
        <dbReference type="EMBL" id="QXM05707.1"/>
    </source>
</evidence>